<evidence type="ECO:0000313" key="2">
    <source>
        <dbReference type="Proteomes" id="UP001187531"/>
    </source>
</evidence>
<proteinExistence type="predicted"/>
<reference evidence="1" key="1">
    <citation type="submission" date="2023-07" db="EMBL/GenBank/DDBJ databases">
        <title>Chromosome-level genome assembly of Artemia franciscana.</title>
        <authorList>
            <person name="Jo E."/>
        </authorList>
    </citation>
    <scope>NUCLEOTIDE SEQUENCE</scope>
    <source>
        <tissue evidence="1">Whole body</tissue>
    </source>
</reference>
<protein>
    <submittedName>
        <fullName evidence="1">Uncharacterized protein</fullName>
    </submittedName>
</protein>
<gene>
    <name evidence="1" type="ORF">QYM36_006499</name>
</gene>
<sequence>MDADKDSFYSDLEITIHKCPKRDFLIFAGDWNCCVGPTDPNVRDIVGPFIYGQRCSNGDRILQFYENYNLPIINMFLGFVAAFDSVTRKNIRRIMVEDGMPVEFMELLKANYEHCRSIAGHPTTYTEFIATNSRKSGKRKQSEIRENVSDETENETVKGEFFGKKLRCTKEQANQLIMDYVAGHPTTYTEFIATNSRKSGKRKQSEIRENVSDETENETVKGEFFGKKLRCTKEQANQLIMDYVVTDM</sequence>
<name>A0AA88L9Z2_ARTSF</name>
<organism evidence="1 2">
    <name type="scientific">Artemia franciscana</name>
    <name type="common">Brine shrimp</name>
    <name type="synonym">Artemia sanfranciscana</name>
    <dbReference type="NCBI Taxonomy" id="6661"/>
    <lineage>
        <taxon>Eukaryota</taxon>
        <taxon>Metazoa</taxon>
        <taxon>Ecdysozoa</taxon>
        <taxon>Arthropoda</taxon>
        <taxon>Crustacea</taxon>
        <taxon>Branchiopoda</taxon>
        <taxon>Anostraca</taxon>
        <taxon>Artemiidae</taxon>
        <taxon>Artemia</taxon>
    </lineage>
</organism>
<comment type="caution">
    <text evidence="1">The sequence shown here is derived from an EMBL/GenBank/DDBJ whole genome shotgun (WGS) entry which is preliminary data.</text>
</comment>
<evidence type="ECO:0000313" key="1">
    <source>
        <dbReference type="EMBL" id="KAK2717731.1"/>
    </source>
</evidence>
<accession>A0AA88L9Z2</accession>
<dbReference type="AlphaFoldDB" id="A0AA88L9Z2"/>
<keyword evidence="2" id="KW-1185">Reference proteome</keyword>
<dbReference type="EMBL" id="JAVRJZ010000010">
    <property type="protein sequence ID" value="KAK2717731.1"/>
    <property type="molecule type" value="Genomic_DNA"/>
</dbReference>
<dbReference type="Proteomes" id="UP001187531">
    <property type="component" value="Unassembled WGS sequence"/>
</dbReference>